<sequence length="230" mass="25887">MNCFDAFFDSMNAPKTPRKRTISHVENSVATLDSTAHHKRSRSGPYQPPALPYIFTEREMNLMDSPKELDDDRERERDQEHTSRFDDGTALKKALDLLMSPPTSTPAALSDCRTSPSSFSSSATSSPLISRRAIRHYRRPAGPVTDPTRTVPMLQLIEPEETPQWLQLSKIFEENESAMINYDLLLVPGTPLPEAQPEFDIQPSLVAAHPPEDEDAKYLADLEALIEAYF</sequence>
<dbReference type="GeneID" id="18929465"/>
<dbReference type="KEGG" id="mlr:MELLADRAFT_59999"/>
<organism evidence="3">
    <name type="scientific">Melampsora larici-populina (strain 98AG31 / pathotype 3-4-7)</name>
    <name type="common">Poplar leaf rust fungus</name>
    <dbReference type="NCBI Taxonomy" id="747676"/>
    <lineage>
        <taxon>Eukaryota</taxon>
        <taxon>Fungi</taxon>
        <taxon>Dikarya</taxon>
        <taxon>Basidiomycota</taxon>
        <taxon>Pucciniomycotina</taxon>
        <taxon>Pucciniomycetes</taxon>
        <taxon>Pucciniales</taxon>
        <taxon>Melampsoraceae</taxon>
        <taxon>Melampsora</taxon>
    </lineage>
</organism>
<evidence type="ECO:0000313" key="3">
    <source>
        <dbReference type="Proteomes" id="UP000001072"/>
    </source>
</evidence>
<feature type="region of interest" description="Disordered" evidence="1">
    <location>
        <begin position="67"/>
        <end position="89"/>
    </location>
</feature>
<protein>
    <submittedName>
        <fullName evidence="2">Uncharacterized protein</fullName>
    </submittedName>
</protein>
<dbReference type="EMBL" id="GL883093">
    <property type="protein sequence ID" value="EGG11130.1"/>
    <property type="molecule type" value="Genomic_DNA"/>
</dbReference>
<evidence type="ECO:0000313" key="2">
    <source>
        <dbReference type="EMBL" id="EGG11130.1"/>
    </source>
</evidence>
<evidence type="ECO:0000256" key="1">
    <source>
        <dbReference type="SAM" id="MobiDB-lite"/>
    </source>
</evidence>
<dbReference type="AlphaFoldDB" id="F4R9L3"/>
<dbReference type="HOGENOM" id="CLU_1205004_0_0_1"/>
<feature type="region of interest" description="Disordered" evidence="1">
    <location>
        <begin position="102"/>
        <end position="125"/>
    </location>
</feature>
<accession>F4R9L3</accession>
<dbReference type="VEuPathDB" id="FungiDB:MELLADRAFT_59999"/>
<dbReference type="RefSeq" id="XP_007405732.1">
    <property type="nucleotide sequence ID" value="XM_007405670.1"/>
</dbReference>
<reference evidence="3" key="1">
    <citation type="journal article" date="2011" name="Proc. Natl. Acad. Sci. U.S.A.">
        <title>Obligate biotrophy features unraveled by the genomic analysis of rust fungi.</title>
        <authorList>
            <person name="Duplessis S."/>
            <person name="Cuomo C.A."/>
            <person name="Lin Y.-C."/>
            <person name="Aerts A."/>
            <person name="Tisserant E."/>
            <person name="Veneault-Fourrey C."/>
            <person name="Joly D.L."/>
            <person name="Hacquard S."/>
            <person name="Amselem J."/>
            <person name="Cantarel B.L."/>
            <person name="Chiu R."/>
            <person name="Coutinho P.M."/>
            <person name="Feau N."/>
            <person name="Field M."/>
            <person name="Frey P."/>
            <person name="Gelhaye E."/>
            <person name="Goldberg J."/>
            <person name="Grabherr M.G."/>
            <person name="Kodira C.D."/>
            <person name="Kohler A."/>
            <person name="Kuees U."/>
            <person name="Lindquist E.A."/>
            <person name="Lucas S.M."/>
            <person name="Mago R."/>
            <person name="Mauceli E."/>
            <person name="Morin E."/>
            <person name="Murat C."/>
            <person name="Pangilinan J.L."/>
            <person name="Park R."/>
            <person name="Pearson M."/>
            <person name="Quesneville H."/>
            <person name="Rouhier N."/>
            <person name="Sakthikumar S."/>
            <person name="Salamov A.A."/>
            <person name="Schmutz J."/>
            <person name="Selles B."/>
            <person name="Shapiro H."/>
            <person name="Tanguay P."/>
            <person name="Tuskan G.A."/>
            <person name="Henrissat B."/>
            <person name="Van de Peer Y."/>
            <person name="Rouze P."/>
            <person name="Ellis J.G."/>
            <person name="Dodds P.N."/>
            <person name="Schein J.E."/>
            <person name="Zhong S."/>
            <person name="Hamelin R.C."/>
            <person name="Grigoriev I.V."/>
            <person name="Szabo L.J."/>
            <person name="Martin F."/>
        </authorList>
    </citation>
    <scope>NUCLEOTIDE SEQUENCE [LARGE SCALE GENOMIC DNA]</scope>
    <source>
        <strain evidence="3">98AG31 / pathotype 3-4-7</strain>
    </source>
</reference>
<keyword evidence="3" id="KW-1185">Reference proteome</keyword>
<gene>
    <name evidence="2" type="ORF">MELLADRAFT_59999</name>
</gene>
<dbReference type="Proteomes" id="UP000001072">
    <property type="component" value="Unassembled WGS sequence"/>
</dbReference>
<dbReference type="InParanoid" id="F4R9L3"/>
<dbReference type="OrthoDB" id="10470721at2759"/>
<name>F4R9L3_MELLP</name>
<feature type="compositionally biased region" description="Low complexity" evidence="1">
    <location>
        <begin position="110"/>
        <end position="125"/>
    </location>
</feature>
<proteinExistence type="predicted"/>